<dbReference type="InterPro" id="IPR042099">
    <property type="entry name" value="ANL_N_sf"/>
</dbReference>
<proteinExistence type="inferred from homology"/>
<dbReference type="PANTHER" id="PTHR22754:SF32">
    <property type="entry name" value="DISCO-INTERACTING PROTEIN 2"/>
    <property type="match status" value="1"/>
</dbReference>
<feature type="compositionally biased region" description="Basic residues" evidence="2">
    <location>
        <begin position="280"/>
        <end position="289"/>
    </location>
</feature>
<protein>
    <submittedName>
        <fullName evidence="5">AMP-binding protein</fullName>
    </submittedName>
</protein>
<dbReference type="EMBL" id="JBHSON010000008">
    <property type="protein sequence ID" value="MFC5745415.1"/>
    <property type="molecule type" value="Genomic_DNA"/>
</dbReference>
<gene>
    <name evidence="5" type="ORF">ACFPZN_07350</name>
</gene>
<keyword evidence="6" id="KW-1185">Reference proteome</keyword>
<dbReference type="Pfam" id="PF23024">
    <property type="entry name" value="AMP-dom_DIP2-like"/>
    <property type="match status" value="1"/>
</dbReference>
<dbReference type="InterPro" id="IPR045851">
    <property type="entry name" value="AMP-bd_C_sf"/>
</dbReference>
<feature type="domain" description="AMP-binding enzyme C-terminal" evidence="4">
    <location>
        <begin position="395"/>
        <end position="510"/>
    </location>
</feature>
<evidence type="ECO:0000313" key="5">
    <source>
        <dbReference type="EMBL" id="MFC5745415.1"/>
    </source>
</evidence>
<dbReference type="SUPFAM" id="SSF56801">
    <property type="entry name" value="Acetyl-CoA synthetase-like"/>
    <property type="match status" value="2"/>
</dbReference>
<dbReference type="InterPro" id="IPR000873">
    <property type="entry name" value="AMP-dep_synth/lig_dom"/>
</dbReference>
<evidence type="ECO:0000259" key="4">
    <source>
        <dbReference type="Pfam" id="PF23024"/>
    </source>
</evidence>
<evidence type="ECO:0000256" key="1">
    <source>
        <dbReference type="ARBA" id="ARBA00006432"/>
    </source>
</evidence>
<evidence type="ECO:0000256" key="2">
    <source>
        <dbReference type="SAM" id="MobiDB-lite"/>
    </source>
</evidence>
<dbReference type="Gene3D" id="3.40.50.12780">
    <property type="entry name" value="N-terminal domain of ligase-like"/>
    <property type="match status" value="2"/>
</dbReference>
<dbReference type="Proteomes" id="UP001596074">
    <property type="component" value="Unassembled WGS sequence"/>
</dbReference>
<reference evidence="6" key="1">
    <citation type="journal article" date="2019" name="Int. J. Syst. Evol. Microbiol.">
        <title>The Global Catalogue of Microorganisms (GCM) 10K type strain sequencing project: providing services to taxonomists for standard genome sequencing and annotation.</title>
        <authorList>
            <consortium name="The Broad Institute Genomics Platform"/>
            <consortium name="The Broad Institute Genome Sequencing Center for Infectious Disease"/>
            <person name="Wu L."/>
            <person name="Ma J."/>
        </authorList>
    </citation>
    <scope>NUCLEOTIDE SEQUENCE [LARGE SCALE GENOMIC DNA]</scope>
    <source>
        <strain evidence="6">KCTC 42087</strain>
    </source>
</reference>
<evidence type="ECO:0000259" key="3">
    <source>
        <dbReference type="Pfam" id="PF00501"/>
    </source>
</evidence>
<dbReference type="Pfam" id="PF00501">
    <property type="entry name" value="AMP-binding"/>
    <property type="match status" value="1"/>
</dbReference>
<comment type="caution">
    <text evidence="5">The sequence shown here is derived from an EMBL/GenBank/DDBJ whole genome shotgun (WGS) entry which is preliminary data.</text>
</comment>
<feature type="domain" description="AMP-dependent synthetase/ligase" evidence="3">
    <location>
        <begin position="26"/>
        <end position="187"/>
    </location>
</feature>
<dbReference type="Gene3D" id="3.30.300.30">
    <property type="match status" value="1"/>
</dbReference>
<comment type="similarity">
    <text evidence="1">Belongs to the ATP-dependent AMP-binding enzyme family.</text>
</comment>
<dbReference type="RefSeq" id="WP_378281041.1">
    <property type="nucleotide sequence ID" value="NZ_JBHSON010000008.1"/>
</dbReference>
<accession>A0ABW0ZX72</accession>
<dbReference type="PANTHER" id="PTHR22754">
    <property type="entry name" value="DISCO-INTERACTING PROTEIN 2 DIP2 -RELATED"/>
    <property type="match status" value="1"/>
</dbReference>
<feature type="region of interest" description="Disordered" evidence="2">
    <location>
        <begin position="192"/>
        <end position="300"/>
    </location>
</feature>
<organism evidence="5 6">
    <name type="scientific">Actinomadura rugatobispora</name>
    <dbReference type="NCBI Taxonomy" id="1994"/>
    <lineage>
        <taxon>Bacteria</taxon>
        <taxon>Bacillati</taxon>
        <taxon>Actinomycetota</taxon>
        <taxon>Actinomycetes</taxon>
        <taxon>Streptosporangiales</taxon>
        <taxon>Thermomonosporaceae</taxon>
        <taxon>Actinomadura</taxon>
    </lineage>
</organism>
<dbReference type="InterPro" id="IPR025110">
    <property type="entry name" value="AMP-bd_C"/>
</dbReference>
<evidence type="ECO:0000313" key="6">
    <source>
        <dbReference type="Proteomes" id="UP001596074"/>
    </source>
</evidence>
<sequence length="518" mass="57745">MTSPAPAQAPGPLPDLDRTPLVQRLARWARQYPDDRAYTYVDYSGDVEGVHVDITWAELDARSRAVAAALRRTTHAGRRAAILAPQNLDYVIAFLGAMYARVIAVPLFSPDLPGHADRLTAVYGDAEPECVLTTTEALPHVEAFFDGTTLPRPKAVLNVDEVDRSLSFEPEPIAPDDLAYLQYVAGTAQRAEPRLHLRPQLRLRVPGHQGRGRGEGRPRPQRRPGLHERRRDHPRRHPHPLPGRLPRPRTAPRGPGARLRAGRGDGVRVLFLPLPPAHRQGLRPRRPQPRRPAALRPRRRTRLGHGRLRHPYGQYVAIADPATGERRPDGRVGEIWVHGPNITAGYWGRPEATAETFQAVLAGDRGGLPERPWLRTGDLGVWYEGELYVTGRIKDLVIIDGRNHYPHDIEHTAYNAHEGVRREYAAAFAVAGRDTENLVVVAERNRRVPVRRLDPREVTDAVRAAVKHHHDVRVHELVLIEPGGLPRTSSGKVSRTACRRAYLDGTLPLTRTGPHPAA</sequence>
<name>A0ABW0ZX72_9ACTN</name>